<evidence type="ECO:0000256" key="5">
    <source>
        <dbReference type="ARBA" id="ARBA00023242"/>
    </source>
</evidence>
<evidence type="ECO:0000259" key="9">
    <source>
        <dbReference type="Pfam" id="PF09468"/>
    </source>
</evidence>
<dbReference type="EMBL" id="MRZV01000201">
    <property type="protein sequence ID" value="PIK55766.1"/>
    <property type="molecule type" value="Genomic_DNA"/>
</dbReference>
<sequence>MAEEEREPDDSPRLSSSSHSKNKEQSRWVMIVPEKIADQQLEDSSPDSQPSIIKLKHPKTESAAQFLICPKDKSIQEILSFQDSKGSWFIDNTVQEDGRLLMATNIDPLFLILPYLQSENNTKKHMFMELDQIVKDSSYPQCNRLVEILDHQTTCQICDSKGNEDFKVYRYSEEKTLAWLKSKVERTADYLSSSDISVSSGQCSSYVRSSKPSEVPREDCLRYAAGLISDYLHPSLSKKMFSNLGIKEETTKGKKVSENGNKTEEETTNGKRRPDENGHKAEEEPPLKKVRKSSSEPDEDYSRSFSMPQVKAVPTSKLTPGQKRLAKADKTGMKSLSSFFKKK</sequence>
<evidence type="ECO:0000256" key="3">
    <source>
        <dbReference type="ARBA" id="ARBA00011277"/>
    </source>
</evidence>
<dbReference type="AlphaFoldDB" id="A0A2G8L678"/>
<dbReference type="CDD" id="cd09270">
    <property type="entry name" value="RNase_H2-B"/>
    <property type="match status" value="1"/>
</dbReference>
<organism evidence="11 12">
    <name type="scientific">Stichopus japonicus</name>
    <name type="common">Sea cucumber</name>
    <dbReference type="NCBI Taxonomy" id="307972"/>
    <lineage>
        <taxon>Eukaryota</taxon>
        <taxon>Metazoa</taxon>
        <taxon>Echinodermata</taxon>
        <taxon>Eleutherozoa</taxon>
        <taxon>Echinozoa</taxon>
        <taxon>Holothuroidea</taxon>
        <taxon>Aspidochirotacea</taxon>
        <taxon>Aspidochirotida</taxon>
        <taxon>Stichopodidae</taxon>
        <taxon>Apostichopus</taxon>
    </lineage>
</organism>
<evidence type="ECO:0000313" key="12">
    <source>
        <dbReference type="Proteomes" id="UP000230750"/>
    </source>
</evidence>
<evidence type="ECO:0000259" key="10">
    <source>
        <dbReference type="Pfam" id="PF17745"/>
    </source>
</evidence>
<feature type="domain" description="Rnh202 triple barrel" evidence="10">
    <location>
        <begin position="43"/>
        <end position="107"/>
    </location>
</feature>
<keyword evidence="12" id="KW-1185">Reference proteome</keyword>
<evidence type="ECO:0000256" key="7">
    <source>
        <dbReference type="ARBA" id="ARBA00033464"/>
    </source>
</evidence>
<gene>
    <name evidence="11" type="ORF">BSL78_07326</name>
</gene>
<dbReference type="InterPro" id="IPR019024">
    <property type="entry name" value="RNase_H2_suB_wHTH"/>
</dbReference>
<feature type="domain" description="Ribonuclease H2 subunit B wHTH" evidence="9">
    <location>
        <begin position="110"/>
        <end position="239"/>
    </location>
</feature>
<dbReference type="PANTHER" id="PTHR13383">
    <property type="entry name" value="RIBONUCLEASE H2 SUBUNIT B"/>
    <property type="match status" value="1"/>
</dbReference>
<comment type="caution">
    <text evidence="11">The sequence shown here is derived from an EMBL/GenBank/DDBJ whole genome shotgun (WGS) entry which is preliminary data.</text>
</comment>
<feature type="region of interest" description="Disordered" evidence="8">
    <location>
        <begin position="1"/>
        <end position="29"/>
    </location>
</feature>
<evidence type="ECO:0000256" key="2">
    <source>
        <dbReference type="ARBA" id="ARBA00009823"/>
    </source>
</evidence>
<proteinExistence type="inferred from homology"/>
<dbReference type="GO" id="GO:0006401">
    <property type="term" value="P:RNA catabolic process"/>
    <property type="evidence" value="ECO:0007669"/>
    <property type="project" value="TreeGrafter"/>
</dbReference>
<feature type="compositionally biased region" description="Basic and acidic residues" evidence="8">
    <location>
        <begin position="250"/>
        <end position="287"/>
    </location>
</feature>
<evidence type="ECO:0000256" key="1">
    <source>
        <dbReference type="ARBA" id="ARBA00004123"/>
    </source>
</evidence>
<dbReference type="Gene3D" id="2.20.25.530">
    <property type="match status" value="1"/>
</dbReference>
<keyword evidence="5" id="KW-0539">Nucleus</keyword>
<dbReference type="Gene3D" id="1.10.20.120">
    <property type="match status" value="1"/>
</dbReference>
<feature type="region of interest" description="Disordered" evidence="8">
    <location>
        <begin position="250"/>
        <end position="343"/>
    </location>
</feature>
<evidence type="ECO:0000313" key="11">
    <source>
        <dbReference type="EMBL" id="PIK55766.1"/>
    </source>
</evidence>
<dbReference type="OrthoDB" id="29098at2759"/>
<comment type="similarity">
    <text evidence="2">Belongs to the RNase H2 subunit B family.</text>
</comment>
<dbReference type="GO" id="GO:0005654">
    <property type="term" value="C:nucleoplasm"/>
    <property type="evidence" value="ECO:0007669"/>
    <property type="project" value="TreeGrafter"/>
</dbReference>
<evidence type="ECO:0000256" key="8">
    <source>
        <dbReference type="SAM" id="MobiDB-lite"/>
    </source>
</evidence>
<protein>
    <recommendedName>
        <fullName evidence="4">Ribonuclease H2 subunit B</fullName>
    </recommendedName>
    <alternativeName>
        <fullName evidence="7">Ribonuclease HI subunit B</fullName>
    </alternativeName>
</protein>
<evidence type="ECO:0000256" key="4">
    <source>
        <dbReference type="ARBA" id="ARBA00019062"/>
    </source>
</evidence>
<dbReference type="STRING" id="307972.A0A2G8L678"/>
<dbReference type="FunFam" id="1.10.20.120:FF:000002">
    <property type="entry name" value="Ribonuclease H2 subunit B"/>
    <property type="match status" value="1"/>
</dbReference>
<evidence type="ECO:0000256" key="6">
    <source>
        <dbReference type="ARBA" id="ARBA00024778"/>
    </source>
</evidence>
<reference evidence="11 12" key="1">
    <citation type="journal article" date="2017" name="PLoS Biol.">
        <title>The sea cucumber genome provides insights into morphological evolution and visceral regeneration.</title>
        <authorList>
            <person name="Zhang X."/>
            <person name="Sun L."/>
            <person name="Yuan J."/>
            <person name="Sun Y."/>
            <person name="Gao Y."/>
            <person name="Zhang L."/>
            <person name="Li S."/>
            <person name="Dai H."/>
            <person name="Hamel J.F."/>
            <person name="Liu C."/>
            <person name="Yu Y."/>
            <person name="Liu S."/>
            <person name="Lin W."/>
            <person name="Guo K."/>
            <person name="Jin S."/>
            <person name="Xu P."/>
            <person name="Storey K.B."/>
            <person name="Huan P."/>
            <person name="Zhang T."/>
            <person name="Zhou Y."/>
            <person name="Zhang J."/>
            <person name="Lin C."/>
            <person name="Li X."/>
            <person name="Xing L."/>
            <person name="Huo D."/>
            <person name="Sun M."/>
            <person name="Wang L."/>
            <person name="Mercier A."/>
            <person name="Li F."/>
            <person name="Yang H."/>
            <person name="Xiang J."/>
        </authorList>
    </citation>
    <scope>NUCLEOTIDE SEQUENCE [LARGE SCALE GENOMIC DNA]</scope>
    <source>
        <strain evidence="11">Shaxun</strain>
        <tissue evidence="11">Muscle</tissue>
    </source>
</reference>
<name>A0A2G8L678_STIJA</name>
<accession>A0A2G8L678</accession>
<dbReference type="Proteomes" id="UP000230750">
    <property type="component" value="Unassembled WGS sequence"/>
</dbReference>
<dbReference type="Pfam" id="PF17745">
    <property type="entry name" value="Ydr279_N"/>
    <property type="match status" value="1"/>
</dbReference>
<feature type="compositionally biased region" description="Polar residues" evidence="8">
    <location>
        <begin position="334"/>
        <end position="343"/>
    </location>
</feature>
<dbReference type="InterPro" id="IPR040456">
    <property type="entry name" value="RNase_H2_suB"/>
</dbReference>
<comment type="subunit">
    <text evidence="3">The RNase H2 complex is a heterotrimer composed of the catalytic subunit RNASEH2A and the non-catalytic subunits RNASEH2B and RNASEH2C.</text>
</comment>
<dbReference type="InterPro" id="IPR041195">
    <property type="entry name" value="Rnh202_N"/>
</dbReference>
<dbReference type="GO" id="GO:0032299">
    <property type="term" value="C:ribonuclease H2 complex"/>
    <property type="evidence" value="ECO:0007669"/>
    <property type="project" value="InterPro"/>
</dbReference>
<dbReference type="Pfam" id="PF09468">
    <property type="entry name" value="RNase_H2-Ydr279"/>
    <property type="match status" value="1"/>
</dbReference>
<comment type="subcellular location">
    <subcellularLocation>
        <location evidence="1">Nucleus</location>
    </subcellularLocation>
</comment>
<dbReference type="PANTHER" id="PTHR13383:SF11">
    <property type="entry name" value="RIBONUCLEASE H2 SUBUNIT B"/>
    <property type="match status" value="1"/>
</dbReference>
<comment type="function">
    <text evidence="6">Non catalytic subunit of RNase H2, an endonuclease that specifically degrades the RNA of RNA:DNA hybrids. Participates in DNA replication, possibly by mediating the removal of lagging-strand Okazaki fragment RNA primers during DNA replication. Mediates the excision of single ribonucleotides from DNA:RNA duplexes.</text>
</comment>